<dbReference type="GO" id="GO:0000981">
    <property type="term" value="F:DNA-binding transcription factor activity, RNA polymerase II-specific"/>
    <property type="evidence" value="ECO:0007669"/>
    <property type="project" value="TreeGrafter"/>
</dbReference>
<feature type="domain" description="C2H2-type" evidence="9">
    <location>
        <begin position="27"/>
        <end position="54"/>
    </location>
</feature>
<dbReference type="FunFam" id="3.30.160.60:FF:000446">
    <property type="entry name" value="Zinc finger protein"/>
    <property type="match status" value="1"/>
</dbReference>
<dbReference type="STRING" id="50402.A0A0A0AH69"/>
<keyword evidence="11" id="KW-1185">Reference proteome</keyword>
<evidence type="ECO:0000256" key="4">
    <source>
        <dbReference type="ARBA" id="ARBA00022771"/>
    </source>
</evidence>
<dbReference type="AlphaFoldDB" id="A0A0A0AH69"/>
<comment type="subcellular location">
    <subcellularLocation>
        <location evidence="1">Nucleus</location>
    </subcellularLocation>
</comment>
<evidence type="ECO:0000256" key="6">
    <source>
        <dbReference type="ARBA" id="ARBA00023125"/>
    </source>
</evidence>
<feature type="non-terminal residue" evidence="10">
    <location>
        <position position="1"/>
    </location>
</feature>
<evidence type="ECO:0000256" key="5">
    <source>
        <dbReference type="ARBA" id="ARBA00022833"/>
    </source>
</evidence>
<evidence type="ECO:0000256" key="1">
    <source>
        <dbReference type="ARBA" id="ARBA00004123"/>
    </source>
</evidence>
<evidence type="ECO:0000313" key="11">
    <source>
        <dbReference type="Proteomes" id="UP000053858"/>
    </source>
</evidence>
<dbReference type="Gene3D" id="3.30.160.60">
    <property type="entry name" value="Classic Zinc Finger"/>
    <property type="match status" value="2"/>
</dbReference>
<dbReference type="InterPro" id="IPR050717">
    <property type="entry name" value="C2H2-ZF_Transcription_Reg"/>
</dbReference>
<evidence type="ECO:0000256" key="3">
    <source>
        <dbReference type="ARBA" id="ARBA00022737"/>
    </source>
</evidence>
<evidence type="ECO:0000313" key="10">
    <source>
        <dbReference type="EMBL" id="KGL92355.1"/>
    </source>
</evidence>
<keyword evidence="6" id="KW-0238">DNA-binding</keyword>
<dbReference type="GO" id="GO:0008270">
    <property type="term" value="F:zinc ion binding"/>
    <property type="evidence" value="ECO:0007669"/>
    <property type="project" value="UniProtKB-KW"/>
</dbReference>
<dbReference type="PROSITE" id="PS50157">
    <property type="entry name" value="ZINC_FINGER_C2H2_2"/>
    <property type="match status" value="2"/>
</dbReference>
<gene>
    <name evidence="10" type="ORF">N301_05103</name>
</gene>
<evidence type="ECO:0000256" key="2">
    <source>
        <dbReference type="ARBA" id="ARBA00022723"/>
    </source>
</evidence>
<dbReference type="PROSITE" id="PS00028">
    <property type="entry name" value="ZINC_FINGER_C2H2_1"/>
    <property type="match status" value="2"/>
</dbReference>
<sequence length="54" mass="6402">CPDCGKHFAHKHNLLIHWRVHTGEKPFACGHCGHRFRQKYHLVSHQRIHTGERP</sequence>
<proteinExistence type="predicted"/>
<reference evidence="11" key="1">
    <citation type="journal article" date="2014" name="Science">
        <title>Comparative genomics reveals insights into avian genome evolution and adaptation.</title>
        <authorList>
            <consortium name="Avian Genome Consortium"/>
            <person name="Zhang G."/>
            <person name="Li C."/>
            <person name="Li Q."/>
            <person name="Li B."/>
            <person name="Larkin D.M."/>
            <person name="Lee C."/>
            <person name="Storz J.F."/>
            <person name="Antunes A."/>
            <person name="Greenwold M.J."/>
            <person name="Meredith R.W."/>
            <person name="Odeen A."/>
            <person name="Cui J."/>
            <person name="Zhou Q."/>
            <person name="Xu L."/>
            <person name="Pan H."/>
            <person name="Wang Z."/>
            <person name="Jin L."/>
            <person name="Zhang P."/>
            <person name="Hu H."/>
            <person name="Yang W."/>
            <person name="Hu J."/>
            <person name="Xiao J."/>
            <person name="Yang Z."/>
            <person name="Liu Y."/>
            <person name="Xie Q."/>
            <person name="Yu H."/>
            <person name="Lian J."/>
            <person name="Wen P."/>
            <person name="Zhang F."/>
            <person name="Li H."/>
            <person name="Zeng Y."/>
            <person name="Xiong Z."/>
            <person name="Liu S."/>
            <person name="Zhou L."/>
            <person name="Huang Z."/>
            <person name="An N."/>
            <person name="Wang J."/>
            <person name="Zheng Q."/>
            <person name="Xiong Y."/>
            <person name="Wang G."/>
            <person name="Wang B."/>
            <person name="Wang J."/>
            <person name="Fan Y."/>
            <person name="da Fonseca R.R."/>
            <person name="Alfaro-Nunez A."/>
            <person name="Schubert M."/>
            <person name="Orlando L."/>
            <person name="Mourier T."/>
            <person name="Howard J.T."/>
            <person name="Ganapathy G."/>
            <person name="Pfenning A."/>
            <person name="Whitney O."/>
            <person name="Rivas M.V."/>
            <person name="Hara E."/>
            <person name="Smith J."/>
            <person name="Farre M."/>
            <person name="Narayan J."/>
            <person name="Slavov G."/>
            <person name="Romanov M.N."/>
            <person name="Borges R."/>
            <person name="Machado J.P."/>
            <person name="Khan I."/>
            <person name="Springer M.S."/>
            <person name="Gatesy J."/>
            <person name="Hoffmann F.G."/>
            <person name="Opazo J.C."/>
            <person name="Hastad O."/>
            <person name="Sawyer R.H."/>
            <person name="Kim H."/>
            <person name="Kim K.W."/>
            <person name="Kim H.J."/>
            <person name="Cho S."/>
            <person name="Li N."/>
            <person name="Huang Y."/>
            <person name="Bruford M.W."/>
            <person name="Zhan X."/>
            <person name="Dixon A."/>
            <person name="Bertelsen M.F."/>
            <person name="Derryberry E."/>
            <person name="Warren W."/>
            <person name="Wilson R.K."/>
            <person name="Li S."/>
            <person name="Ray D.A."/>
            <person name="Green R.E."/>
            <person name="O'Brien S.J."/>
            <person name="Griffin D."/>
            <person name="Johnson W.E."/>
            <person name="Haussler D."/>
            <person name="Ryder O.A."/>
            <person name="Willerslev E."/>
            <person name="Graves G.R."/>
            <person name="Alstrom P."/>
            <person name="Fjeldsa J."/>
            <person name="Mindell D.P."/>
            <person name="Edwards S.V."/>
            <person name="Braun E.L."/>
            <person name="Rahbek C."/>
            <person name="Burt D.W."/>
            <person name="Houde P."/>
            <person name="Zhang Y."/>
            <person name="Yang H."/>
            <person name="Wang J."/>
            <person name="Jarvis E.D."/>
            <person name="Gilbert M.T."/>
            <person name="Wang J."/>
        </authorList>
    </citation>
    <scope>NUCLEOTIDE SEQUENCE [LARGE SCALE GENOMIC DNA]</scope>
</reference>
<dbReference type="GO" id="GO:0000977">
    <property type="term" value="F:RNA polymerase II transcription regulatory region sequence-specific DNA binding"/>
    <property type="evidence" value="ECO:0007669"/>
    <property type="project" value="TreeGrafter"/>
</dbReference>
<dbReference type="SUPFAM" id="SSF57667">
    <property type="entry name" value="beta-beta-alpha zinc fingers"/>
    <property type="match status" value="1"/>
</dbReference>
<keyword evidence="4 8" id="KW-0863">Zinc-finger</keyword>
<dbReference type="Pfam" id="PF00096">
    <property type="entry name" value="zf-C2H2"/>
    <property type="match status" value="2"/>
</dbReference>
<dbReference type="GO" id="GO:0005634">
    <property type="term" value="C:nucleus"/>
    <property type="evidence" value="ECO:0007669"/>
    <property type="project" value="UniProtKB-SubCell"/>
</dbReference>
<dbReference type="PANTHER" id="PTHR14196:SF12">
    <property type="entry name" value="ZINC FINGER PROTEIN 208-LIKE"/>
    <property type="match status" value="1"/>
</dbReference>
<evidence type="ECO:0000256" key="8">
    <source>
        <dbReference type="PROSITE-ProRule" id="PRU00042"/>
    </source>
</evidence>
<accession>A0A0A0AH69</accession>
<dbReference type="EMBL" id="KL871498">
    <property type="protein sequence ID" value="KGL92355.1"/>
    <property type="molecule type" value="Genomic_DNA"/>
</dbReference>
<feature type="domain" description="C2H2-type" evidence="9">
    <location>
        <begin position="1"/>
        <end position="26"/>
    </location>
</feature>
<dbReference type="FunFam" id="3.30.160.60:FF:001450">
    <property type="entry name" value="zinc finger protein 774"/>
    <property type="match status" value="1"/>
</dbReference>
<keyword evidence="5" id="KW-0862">Zinc</keyword>
<dbReference type="InterPro" id="IPR036236">
    <property type="entry name" value="Znf_C2H2_sf"/>
</dbReference>
<keyword evidence="3" id="KW-0677">Repeat</keyword>
<dbReference type="PANTHER" id="PTHR14196">
    <property type="entry name" value="ODD-SKIPPED - RELATED"/>
    <property type="match status" value="1"/>
</dbReference>
<keyword evidence="7" id="KW-0539">Nucleus</keyword>
<feature type="non-terminal residue" evidence="10">
    <location>
        <position position="54"/>
    </location>
</feature>
<evidence type="ECO:0000256" key="7">
    <source>
        <dbReference type="ARBA" id="ARBA00023242"/>
    </source>
</evidence>
<protein>
    <submittedName>
        <fullName evidence="10">Zinc finger protein 1</fullName>
    </submittedName>
</protein>
<organism evidence="10 11">
    <name type="scientific">Charadrius vociferus</name>
    <name type="common">Killdeer</name>
    <name type="synonym">Aegialitis vocifera</name>
    <dbReference type="NCBI Taxonomy" id="50402"/>
    <lineage>
        <taxon>Eukaryota</taxon>
        <taxon>Metazoa</taxon>
        <taxon>Chordata</taxon>
        <taxon>Craniata</taxon>
        <taxon>Vertebrata</taxon>
        <taxon>Euteleostomi</taxon>
        <taxon>Archelosauria</taxon>
        <taxon>Archosauria</taxon>
        <taxon>Dinosauria</taxon>
        <taxon>Saurischia</taxon>
        <taxon>Theropoda</taxon>
        <taxon>Coelurosauria</taxon>
        <taxon>Aves</taxon>
        <taxon>Neognathae</taxon>
        <taxon>Neoaves</taxon>
        <taxon>Charadriiformes</taxon>
        <taxon>Charadriidae</taxon>
        <taxon>Charadrius</taxon>
    </lineage>
</organism>
<name>A0A0A0AH69_CHAVO</name>
<dbReference type="SMART" id="SM00355">
    <property type="entry name" value="ZnF_C2H2"/>
    <property type="match status" value="2"/>
</dbReference>
<evidence type="ECO:0000259" key="9">
    <source>
        <dbReference type="PROSITE" id="PS50157"/>
    </source>
</evidence>
<dbReference type="InterPro" id="IPR013087">
    <property type="entry name" value="Znf_C2H2_type"/>
</dbReference>
<dbReference type="Proteomes" id="UP000053858">
    <property type="component" value="Unassembled WGS sequence"/>
</dbReference>
<keyword evidence="2" id="KW-0479">Metal-binding</keyword>